<keyword evidence="3" id="KW-1185">Reference proteome</keyword>
<evidence type="ECO:0000313" key="3">
    <source>
        <dbReference type="Proteomes" id="UP000077521"/>
    </source>
</evidence>
<dbReference type="Pfam" id="PF00261">
    <property type="entry name" value="Tropomyosin"/>
    <property type="match status" value="2"/>
</dbReference>
<reference evidence="2" key="1">
    <citation type="submission" date="2016-04" db="EMBL/GenBank/DDBJ databases">
        <authorList>
            <person name="Nguyen H.D."/>
            <person name="Samba Siva P."/>
            <person name="Cullis J."/>
            <person name="Levesque C.A."/>
            <person name="Hambleton S."/>
        </authorList>
    </citation>
    <scope>NUCLEOTIDE SEQUENCE</scope>
    <source>
        <strain evidence="2">DAOMC 236416</strain>
    </source>
</reference>
<accession>A0A177T983</accession>
<dbReference type="PANTHER" id="PTHR19269">
    <property type="entry name" value="TROPOMYOSIN"/>
    <property type="match status" value="1"/>
</dbReference>
<keyword evidence="1" id="KW-0175">Coiled coil</keyword>
<dbReference type="EMBL" id="LWDF02000686">
    <property type="protein sequence ID" value="KAE8244252.1"/>
    <property type="molecule type" value="Genomic_DNA"/>
</dbReference>
<evidence type="ECO:0000256" key="1">
    <source>
        <dbReference type="ARBA" id="ARBA00023054"/>
    </source>
</evidence>
<proteinExistence type="predicted"/>
<dbReference type="SUPFAM" id="SSF57997">
    <property type="entry name" value="Tropomyosin"/>
    <property type="match status" value="1"/>
</dbReference>
<gene>
    <name evidence="2" type="ORF">A4X13_0g6728</name>
</gene>
<sequence>MCPSFIGPHQGGKRSRQTNRQGHHDGNRTIADVFIFYLALDRPFHQKLTSLRAEADAHHERAEVAEGKVKHLEQENLTKDQEIASLQHKLSMLESDLERAEGKLTDAKRGAEAEESSRSTHDNLQRKIALLESELDTAEKNLRDATEKLRQVDVKAEHFERQVAVAEKERDAWEKKYEEAETKYRASKAELDEVVSQMESL</sequence>
<evidence type="ECO:0000313" key="2">
    <source>
        <dbReference type="EMBL" id="KAE8244252.1"/>
    </source>
</evidence>
<reference evidence="2" key="2">
    <citation type="journal article" date="2019" name="IMA Fungus">
        <title>Genome sequencing and comparison of five Tilletia species to identify candidate genes for the detection of regulated species infecting wheat.</title>
        <authorList>
            <person name="Nguyen H.D.T."/>
            <person name="Sultana T."/>
            <person name="Kesanakurti P."/>
            <person name="Hambleton S."/>
        </authorList>
    </citation>
    <scope>NUCLEOTIDE SEQUENCE</scope>
    <source>
        <strain evidence="2">DAOMC 236416</strain>
    </source>
</reference>
<protein>
    <submittedName>
        <fullName evidence="2">Uncharacterized protein</fullName>
    </submittedName>
</protein>
<dbReference type="Gene3D" id="1.20.5.170">
    <property type="match status" value="1"/>
</dbReference>
<dbReference type="AlphaFoldDB" id="A0A177T983"/>
<dbReference type="InterPro" id="IPR000533">
    <property type="entry name" value="Tropomyosin"/>
</dbReference>
<organism evidence="2 3">
    <name type="scientific">Tilletia indica</name>
    <dbReference type="NCBI Taxonomy" id="43049"/>
    <lineage>
        <taxon>Eukaryota</taxon>
        <taxon>Fungi</taxon>
        <taxon>Dikarya</taxon>
        <taxon>Basidiomycota</taxon>
        <taxon>Ustilaginomycotina</taxon>
        <taxon>Exobasidiomycetes</taxon>
        <taxon>Tilletiales</taxon>
        <taxon>Tilletiaceae</taxon>
        <taxon>Tilletia</taxon>
    </lineage>
</organism>
<name>A0A177T983_9BASI</name>
<dbReference type="Gene3D" id="1.20.5.340">
    <property type="match status" value="1"/>
</dbReference>
<dbReference type="Proteomes" id="UP000077521">
    <property type="component" value="Unassembled WGS sequence"/>
</dbReference>
<dbReference type="FunFam" id="1.20.5.340:FF:000001">
    <property type="entry name" value="Tropomyosin alpha-1 chain isoform 2"/>
    <property type="match status" value="1"/>
</dbReference>
<comment type="caution">
    <text evidence="2">The sequence shown here is derived from an EMBL/GenBank/DDBJ whole genome shotgun (WGS) entry which is preliminary data.</text>
</comment>